<dbReference type="InterPro" id="IPR008928">
    <property type="entry name" value="6-hairpin_glycosidase_sf"/>
</dbReference>
<keyword evidence="4" id="KW-0378">Hydrolase</keyword>
<evidence type="ECO:0000313" key="5">
    <source>
        <dbReference type="Proteomes" id="UP000477311"/>
    </source>
</evidence>
<feature type="domain" description="Glycosyl hydrolase family 95 N-terminal" evidence="1">
    <location>
        <begin position="34"/>
        <end position="135"/>
    </location>
</feature>
<dbReference type="Proteomes" id="UP000477311">
    <property type="component" value="Unassembled WGS sequence"/>
</dbReference>
<dbReference type="PANTHER" id="PTHR31084">
    <property type="entry name" value="ALPHA-L-FUCOSIDASE 2"/>
    <property type="match status" value="1"/>
</dbReference>
<name>A0A6M1RRT8_9BACT</name>
<dbReference type="EMBL" id="JAAKYA010000006">
    <property type="protein sequence ID" value="NGO38031.1"/>
    <property type="molecule type" value="Genomic_DNA"/>
</dbReference>
<dbReference type="GO" id="GO:0005975">
    <property type="term" value="P:carbohydrate metabolic process"/>
    <property type="evidence" value="ECO:0007669"/>
    <property type="project" value="InterPro"/>
</dbReference>
<keyword evidence="5" id="KW-1185">Reference proteome</keyword>
<dbReference type="SUPFAM" id="SSF48208">
    <property type="entry name" value="Six-hairpin glycosidases"/>
    <property type="match status" value="1"/>
</dbReference>
<reference evidence="4 5" key="1">
    <citation type="submission" date="2020-02" db="EMBL/GenBank/DDBJ databases">
        <title>Draft genome sequence of Limisphaera ngatamarikiensis NGM72.4T, a thermophilic Verrucomicrobia grouped in subdivision 3.</title>
        <authorList>
            <person name="Carere C.R."/>
            <person name="Steen J."/>
            <person name="Hugenholtz P."/>
            <person name="Stott M.B."/>
        </authorList>
    </citation>
    <scope>NUCLEOTIDE SEQUENCE [LARGE SCALE GENOMIC DNA]</scope>
    <source>
        <strain evidence="4 5">NGM72.4</strain>
    </source>
</reference>
<dbReference type="InterPro" id="IPR012341">
    <property type="entry name" value="6hp_glycosidase-like_sf"/>
</dbReference>
<feature type="domain" description="Alpha fucosidase A-like C-terminal" evidence="2">
    <location>
        <begin position="840"/>
        <end position="904"/>
    </location>
</feature>
<feature type="domain" description="Glycosyl hydrolase family 95 catalytic" evidence="3">
    <location>
        <begin position="435"/>
        <end position="838"/>
    </location>
</feature>
<dbReference type="Pfam" id="PF14498">
    <property type="entry name" value="Glyco_hyd_65N_2"/>
    <property type="match status" value="2"/>
</dbReference>
<dbReference type="PANTHER" id="PTHR31084:SF0">
    <property type="entry name" value="ALPHA-L-FUCOSIDASE 2"/>
    <property type="match status" value="1"/>
</dbReference>
<dbReference type="Pfam" id="PF22124">
    <property type="entry name" value="Glyco_hydro_95_cat"/>
    <property type="match status" value="1"/>
</dbReference>
<organism evidence="4 5">
    <name type="scientific">Limisphaera ngatamarikiensis</name>
    <dbReference type="NCBI Taxonomy" id="1324935"/>
    <lineage>
        <taxon>Bacteria</taxon>
        <taxon>Pseudomonadati</taxon>
        <taxon>Verrucomicrobiota</taxon>
        <taxon>Verrucomicrobiia</taxon>
        <taxon>Limisphaerales</taxon>
        <taxon>Limisphaeraceae</taxon>
        <taxon>Limisphaera</taxon>
    </lineage>
</organism>
<evidence type="ECO:0000259" key="2">
    <source>
        <dbReference type="Pfam" id="PF21307"/>
    </source>
</evidence>
<dbReference type="Gene3D" id="2.70.98.50">
    <property type="entry name" value="putative glycoside hydrolase family protein from bacillus halodurans"/>
    <property type="match status" value="1"/>
</dbReference>
<proteinExistence type="predicted"/>
<dbReference type="InterPro" id="IPR027414">
    <property type="entry name" value="GH95_N_dom"/>
</dbReference>
<dbReference type="InterPro" id="IPR008979">
    <property type="entry name" value="Galactose-bd-like_sf"/>
</dbReference>
<dbReference type="SUPFAM" id="SSF49785">
    <property type="entry name" value="Galactose-binding domain-like"/>
    <property type="match status" value="1"/>
</dbReference>
<dbReference type="RefSeq" id="WP_165105315.1">
    <property type="nucleotide sequence ID" value="NZ_JAAKYA010000006.1"/>
</dbReference>
<evidence type="ECO:0000313" key="4">
    <source>
        <dbReference type="EMBL" id="NGO38031.1"/>
    </source>
</evidence>
<dbReference type="InterPro" id="IPR054363">
    <property type="entry name" value="GH95_cat"/>
</dbReference>
<dbReference type="Pfam" id="PF21307">
    <property type="entry name" value="Glyco_hydro_95_C"/>
    <property type="match status" value="1"/>
</dbReference>
<evidence type="ECO:0000259" key="3">
    <source>
        <dbReference type="Pfam" id="PF22124"/>
    </source>
</evidence>
<dbReference type="GO" id="GO:0004560">
    <property type="term" value="F:alpha-L-fucosidase activity"/>
    <property type="evidence" value="ECO:0007669"/>
    <property type="project" value="TreeGrafter"/>
</dbReference>
<protein>
    <submittedName>
        <fullName evidence="4">Glycoside hydrolase family 95 protein</fullName>
    </submittedName>
</protein>
<sequence length="925" mass="104396">MRVHAIQALLRFPWVLCVWVLPAIRAEAGQGHLIRFNQPAAEWVEALPIGNGRLGAMVFGGVAKERLQLNEDSVWAGPPVPTNAPDLAPKLAEIRKLFFEGRNAEGQSRVAREILVPRIAPRSYQPLGDLWIEHLDGSGAGFPMALEAWQRSPLDDVPDPSVHRPGFQDPRWKPAATAEQREVPPGRSVWFRTEFNLTSEQLQRIAGRPVLVISPVDDRSVWYLNGAEIGRTTDYGRTYRLRLPSLEPGTHVLVVCVTNEGGQGHFAQKVSLEAAEAGGPDYARQLDLQTAVATTQYRWLRHRVRREVFASAPDDVLAGRIEIEAPGRLQLRFRLNRAADFTTRVAGPDLLIMEGQAQHNGRHLGVRWVAALKVIPEDGRLLVETNTLRVQDARAVRFLLTAATDYNFDNPWQPLTRDREAFCRERLDRAAGLSWVELLQRSVADHREFFDRCTLDLGNTAPERAALPTPARLEAFRNDPNDPDLIETYFQFGRYLLICSSRPGSLPANLQGLWNEHLEAPWNADYHININLQMNYWPAEVTGLPELTEPFFRLLQGLRRSGTELARKLGCRGFAATHTTDAWQWAALIGAPSYGMWPLGAAWCTAHAMEHYRFTGDRAFLENVAYPLLRDSAAFLLDWLVEDPETGLLVSGPTTSPENTYLHQGRRLNLAMGNAMDQMIIRENFENLLEAARLLEKQDPIVEEVQRALPRLARPRIGPDGRLLEWGKPYEEAEPGHRHISHLYGLHPANQINPWDEPELLEAARKVLEYRLQHGGGHTGWSRAWIINFYARLLDGDKAWENLVALLQKSTLPNLFDTHPPFQIDGNFGGCAGIAEMLLQSHDRRGTLRLLPALPAAWPNGEVRGLRARGGFIVDIQWRDGRLEHARIQSLLGRTCRVAWRDQVAEWPTRPGEVLELDGQLHRRP</sequence>
<feature type="domain" description="Glycosyl hydrolase family 95 N-terminal" evidence="1">
    <location>
        <begin position="275"/>
        <end position="407"/>
    </location>
</feature>
<dbReference type="InterPro" id="IPR049053">
    <property type="entry name" value="AFCA-like_C"/>
</dbReference>
<dbReference type="Gene3D" id="1.50.10.10">
    <property type="match status" value="1"/>
</dbReference>
<accession>A0A6M1RRT8</accession>
<gene>
    <name evidence="4" type="ORF">G4L39_01280</name>
</gene>
<dbReference type="Gene3D" id="2.60.120.260">
    <property type="entry name" value="Galactose-binding domain-like"/>
    <property type="match status" value="1"/>
</dbReference>
<dbReference type="AlphaFoldDB" id="A0A6M1RRT8"/>
<evidence type="ECO:0000259" key="1">
    <source>
        <dbReference type="Pfam" id="PF14498"/>
    </source>
</evidence>
<comment type="caution">
    <text evidence="4">The sequence shown here is derived from an EMBL/GenBank/DDBJ whole genome shotgun (WGS) entry which is preliminary data.</text>
</comment>